<name>A0AAW0Y235_CHEQU</name>
<dbReference type="Gene3D" id="3.10.450.50">
    <property type="match status" value="1"/>
</dbReference>
<dbReference type="InterPro" id="IPR018222">
    <property type="entry name" value="Nuclear_transport_factor_2_euk"/>
</dbReference>
<sequence length="480" mass="54427">MGRKSRHRHRKIEKESDLLTLHDEMMALDMGSASKQKSVKQSSKLRKKMKKKLKKHLKQIQMEQEHKKQKGKHSIWHKVQVQGILMVEKDFLFSSISNFVEVEFQPLGFHKVDSNSCFYLEANEPAATAIAGLDRRMQGPDGSCLKISVSKCVFPDLVLNSDQLQVLKEVMSRRFYPEPNLLDLSDLHHDSVLLEKDIFVPLCSPAVMKQVFRLIIENVPQLKALSLGRNNLRVSNLKLLQGIQAACPQLSALNLEHNNIGDLQVLKLIKMFPLTELSLQYNPLVNNYRENPLKYVMAAKKELQFLKVMDTVDIDSYLAEKTTSKTDKNQCQSIQKVDQSESTSNNSYNIMSEPMIRNFLEQFYALIDTQERHKLVAAYTPDAVLQVKSNVGAIASNVFVGHSRLSEAFNTFPVTQHQHTTFSLNIQFPNINTAHVLVTGVCQIGGVDTAVTFSRSMNIIPFNTGLCCSEDILELKLNKL</sequence>
<dbReference type="InterPro" id="IPR035979">
    <property type="entry name" value="RBD_domain_sf"/>
</dbReference>
<evidence type="ECO:0000256" key="2">
    <source>
        <dbReference type="ARBA" id="ARBA00009285"/>
    </source>
</evidence>
<dbReference type="InterPro" id="IPR057125">
    <property type="entry name" value="NXF1/2/3/5-like_LRR"/>
</dbReference>
<protein>
    <recommendedName>
        <fullName evidence="6">NTF2 domain-containing protein</fullName>
    </recommendedName>
</protein>
<dbReference type="PROSITE" id="PS50177">
    <property type="entry name" value="NTF2_DOMAIN"/>
    <property type="match status" value="1"/>
</dbReference>
<dbReference type="InterPro" id="IPR015245">
    <property type="entry name" value="Tap_RNA-bd"/>
</dbReference>
<dbReference type="Pfam" id="PF24048">
    <property type="entry name" value="LRR_NXF1-5"/>
    <property type="match status" value="1"/>
</dbReference>
<dbReference type="GO" id="GO:0005634">
    <property type="term" value="C:nucleus"/>
    <property type="evidence" value="ECO:0007669"/>
    <property type="project" value="UniProtKB-SubCell"/>
</dbReference>
<dbReference type="Pfam" id="PF02136">
    <property type="entry name" value="NTF2"/>
    <property type="match status" value="1"/>
</dbReference>
<evidence type="ECO:0000259" key="6">
    <source>
        <dbReference type="PROSITE" id="PS50177"/>
    </source>
</evidence>
<keyword evidence="5" id="KW-0539">Nucleus</keyword>
<dbReference type="SUPFAM" id="SSF52058">
    <property type="entry name" value="L domain-like"/>
    <property type="match status" value="1"/>
</dbReference>
<organism evidence="7 8">
    <name type="scientific">Cherax quadricarinatus</name>
    <name type="common">Australian red claw crayfish</name>
    <dbReference type="NCBI Taxonomy" id="27406"/>
    <lineage>
        <taxon>Eukaryota</taxon>
        <taxon>Metazoa</taxon>
        <taxon>Ecdysozoa</taxon>
        <taxon>Arthropoda</taxon>
        <taxon>Crustacea</taxon>
        <taxon>Multicrustacea</taxon>
        <taxon>Malacostraca</taxon>
        <taxon>Eumalacostraca</taxon>
        <taxon>Eucarida</taxon>
        <taxon>Decapoda</taxon>
        <taxon>Pleocyemata</taxon>
        <taxon>Astacidea</taxon>
        <taxon>Parastacoidea</taxon>
        <taxon>Parastacidae</taxon>
        <taxon>Cherax</taxon>
    </lineage>
</organism>
<dbReference type="InterPro" id="IPR032710">
    <property type="entry name" value="NTF2-like_dom_sf"/>
</dbReference>
<keyword evidence="4" id="KW-0509">mRNA transport</keyword>
<dbReference type="CDD" id="cd00531">
    <property type="entry name" value="NTF2_like"/>
    <property type="match status" value="1"/>
</dbReference>
<dbReference type="PANTHER" id="PTHR10662">
    <property type="entry name" value="NUCLEAR RNA EXPORT FACTOR"/>
    <property type="match status" value="1"/>
</dbReference>
<evidence type="ECO:0000256" key="3">
    <source>
        <dbReference type="ARBA" id="ARBA00022448"/>
    </source>
</evidence>
<dbReference type="InterPro" id="IPR030217">
    <property type="entry name" value="NXF_fam"/>
</dbReference>
<dbReference type="Gene3D" id="3.80.10.10">
    <property type="entry name" value="Ribonuclease Inhibitor"/>
    <property type="match status" value="1"/>
</dbReference>
<feature type="domain" description="NTF2" evidence="6">
    <location>
        <begin position="355"/>
        <end position="475"/>
    </location>
</feature>
<comment type="caution">
    <text evidence="7">The sequence shown here is derived from an EMBL/GenBank/DDBJ whole genome shotgun (WGS) entry which is preliminary data.</text>
</comment>
<comment type="subcellular location">
    <subcellularLocation>
        <location evidence="1">Nucleus</location>
    </subcellularLocation>
</comment>
<dbReference type="GO" id="GO:0016973">
    <property type="term" value="P:poly(A)+ mRNA export from nucleus"/>
    <property type="evidence" value="ECO:0007669"/>
    <property type="project" value="TreeGrafter"/>
</dbReference>
<dbReference type="GO" id="GO:0005737">
    <property type="term" value="C:cytoplasm"/>
    <property type="evidence" value="ECO:0007669"/>
    <property type="project" value="InterPro"/>
</dbReference>
<proteinExistence type="inferred from homology"/>
<dbReference type="AlphaFoldDB" id="A0AAW0Y235"/>
<keyword evidence="3" id="KW-0813">Transport</keyword>
<dbReference type="InterPro" id="IPR012677">
    <property type="entry name" value="Nucleotide-bd_a/b_plait_sf"/>
</dbReference>
<reference evidence="7 8" key="1">
    <citation type="journal article" date="2024" name="BMC Genomics">
        <title>Genome assembly of redclaw crayfish (Cherax quadricarinatus) provides insights into its immune adaptation and hypoxia tolerance.</title>
        <authorList>
            <person name="Liu Z."/>
            <person name="Zheng J."/>
            <person name="Li H."/>
            <person name="Fang K."/>
            <person name="Wang S."/>
            <person name="He J."/>
            <person name="Zhou D."/>
            <person name="Weng S."/>
            <person name="Chi M."/>
            <person name="Gu Z."/>
            <person name="He J."/>
            <person name="Li F."/>
            <person name="Wang M."/>
        </authorList>
    </citation>
    <scope>NUCLEOTIDE SEQUENCE [LARGE SCALE GENOMIC DNA]</scope>
    <source>
        <strain evidence="7">ZL_2023a</strain>
    </source>
</reference>
<accession>A0AAW0Y235</accession>
<comment type="similarity">
    <text evidence="2">Belongs to the NXF family.</text>
</comment>
<evidence type="ECO:0000256" key="5">
    <source>
        <dbReference type="ARBA" id="ARBA00023242"/>
    </source>
</evidence>
<dbReference type="Gene3D" id="3.30.70.330">
    <property type="match status" value="1"/>
</dbReference>
<dbReference type="InterPro" id="IPR032675">
    <property type="entry name" value="LRR_dom_sf"/>
</dbReference>
<evidence type="ECO:0000256" key="4">
    <source>
        <dbReference type="ARBA" id="ARBA00022816"/>
    </source>
</evidence>
<evidence type="ECO:0000313" key="8">
    <source>
        <dbReference type="Proteomes" id="UP001445076"/>
    </source>
</evidence>
<dbReference type="Proteomes" id="UP001445076">
    <property type="component" value="Unassembled WGS sequence"/>
</dbReference>
<dbReference type="PROSITE" id="PS51450">
    <property type="entry name" value="LRR"/>
    <property type="match status" value="1"/>
</dbReference>
<dbReference type="SUPFAM" id="SSF54928">
    <property type="entry name" value="RNA-binding domain, RBD"/>
    <property type="match status" value="1"/>
</dbReference>
<gene>
    <name evidence="7" type="ORF">OTU49_015349</name>
</gene>
<dbReference type="Pfam" id="PF09162">
    <property type="entry name" value="Tap-RNA_bind"/>
    <property type="match status" value="1"/>
</dbReference>
<evidence type="ECO:0000313" key="7">
    <source>
        <dbReference type="EMBL" id="KAK8749420.1"/>
    </source>
</evidence>
<dbReference type="InterPro" id="IPR002075">
    <property type="entry name" value="NTF2_dom"/>
</dbReference>
<dbReference type="InterPro" id="IPR001611">
    <property type="entry name" value="Leu-rich_rpt"/>
</dbReference>
<dbReference type="PANTHER" id="PTHR10662:SF22">
    <property type="entry name" value="NUCLEAR RNA EXPORT FACTOR 1"/>
    <property type="match status" value="1"/>
</dbReference>
<keyword evidence="8" id="KW-1185">Reference proteome</keyword>
<dbReference type="EMBL" id="JARKIK010000009">
    <property type="protein sequence ID" value="KAK8749420.1"/>
    <property type="molecule type" value="Genomic_DNA"/>
</dbReference>
<evidence type="ECO:0000256" key="1">
    <source>
        <dbReference type="ARBA" id="ARBA00004123"/>
    </source>
</evidence>
<dbReference type="GO" id="GO:0003723">
    <property type="term" value="F:RNA binding"/>
    <property type="evidence" value="ECO:0007669"/>
    <property type="project" value="InterPro"/>
</dbReference>
<dbReference type="SUPFAM" id="SSF54427">
    <property type="entry name" value="NTF2-like"/>
    <property type="match status" value="1"/>
</dbReference>